<dbReference type="PANTHER" id="PTHR38340">
    <property type="entry name" value="S-LAYER PROTEIN"/>
    <property type="match status" value="1"/>
</dbReference>
<dbReference type="Pfam" id="PF00353">
    <property type="entry name" value="HemolysinCabind"/>
    <property type="match status" value="5"/>
</dbReference>
<gene>
    <name evidence="4" type="ORF">LZ496_02570</name>
</gene>
<dbReference type="Pfam" id="PF01839">
    <property type="entry name" value="FG-GAP"/>
    <property type="match status" value="1"/>
</dbReference>
<dbReference type="Pfam" id="PF13517">
    <property type="entry name" value="FG-GAP_3"/>
    <property type="match status" value="1"/>
</dbReference>
<dbReference type="PANTHER" id="PTHR38340:SF1">
    <property type="entry name" value="S-LAYER PROTEIN"/>
    <property type="match status" value="1"/>
</dbReference>
<evidence type="ECO:0000256" key="2">
    <source>
        <dbReference type="ARBA" id="ARBA00022525"/>
    </source>
</evidence>
<reference evidence="4 5" key="1">
    <citation type="submission" date="2022-05" db="EMBL/GenBank/DDBJ databases">
        <authorList>
            <person name="Jo J.-H."/>
            <person name="Im W.-T."/>
        </authorList>
    </citation>
    <scope>NUCLEOTIDE SEQUENCE [LARGE SCALE GENOMIC DNA]</scope>
    <source>
        <strain evidence="4 5">NSE70-1</strain>
    </source>
</reference>
<keyword evidence="3" id="KW-0732">Signal</keyword>
<dbReference type="PROSITE" id="PS00330">
    <property type="entry name" value="HEMOLYSIN_CALCIUM"/>
    <property type="match status" value="2"/>
</dbReference>
<name>A0ABT0RS35_9SPHN</name>
<dbReference type="EMBL" id="JAMGBA010000001">
    <property type="protein sequence ID" value="MCL6697666.1"/>
    <property type="molecule type" value="Genomic_DNA"/>
</dbReference>
<comment type="caution">
    <text evidence="4">The sequence shown here is derived from an EMBL/GenBank/DDBJ whole genome shotgun (WGS) entry which is preliminary data.</text>
</comment>
<dbReference type="InterPro" id="IPR018511">
    <property type="entry name" value="Hemolysin-typ_Ca-bd_CS"/>
</dbReference>
<accession>A0ABT0RS35</accession>
<dbReference type="InterPro" id="IPR050557">
    <property type="entry name" value="RTX_toxin/Mannuronan_C5-epim"/>
</dbReference>
<dbReference type="Gene3D" id="2.160.20.160">
    <property type="match status" value="1"/>
</dbReference>
<dbReference type="PRINTS" id="PR00313">
    <property type="entry name" value="CABNDNGRPT"/>
</dbReference>
<protein>
    <submittedName>
        <fullName evidence="4">FG-GAP-like repeat-containing protein</fullName>
    </submittedName>
</protein>
<dbReference type="SUPFAM" id="SSF69318">
    <property type="entry name" value="Integrin alpha N-terminal domain"/>
    <property type="match status" value="1"/>
</dbReference>
<evidence type="ECO:0000256" key="1">
    <source>
        <dbReference type="ARBA" id="ARBA00004613"/>
    </source>
</evidence>
<dbReference type="InterPro" id="IPR028994">
    <property type="entry name" value="Integrin_alpha_N"/>
</dbReference>
<proteinExistence type="predicted"/>
<sequence>MGVTVNLSIAGPQNVLWDNIDTLVSIESIIGSISGNDTLVGDGGSNRLDGMGGNDTLRGGEGDDFLNGGAGNDTLLGEGGDDVITDSDAGNDILDGGAGNDFISLYRLDSSLNEAVTIRGGDGNDMITAWSYASGSVVIDAGAGDDSVSLVTSNNSQQITLGTGRDVLNLDLFQPIQGAGQTSRIVTDFQTGAVGDSVLMHQLLSRYGEWDGQSNPFEAGVIRLVQRGADAVLQMSGIAGVSDFQDVVIFQNVSTGSFVAENFGGFSPNGVPAAPTNLTGDGADNTLNGGYGEDIINGLGGDDTIDGSTGNDILRGGDGYDTIRPGQGNDVVEGGAGNDFIDLYHDGGSDSVDAGTGNDWIRVYRTFRDVSEDLTIIAGDGDDQLTYQNFDRGTLTASLGSGADLFIILGARQDIKLTLGANADIIDLSQNDPTLIGEMLITIADYVPGEDHIEWGYYLQNQLIGWDGQSNPFTSGYLQLEQQAGKVVLSIDRDGSSDSTYAAAPFLVLENVSLSSLSSADFAGHSPASDARNDFNGDGRSDILWRNDNGQMTNWLGEADGGFAYNDANAANVIATDWRIAGVGDFNGDGRDDILWRRDNGQMTNWLGEADGGFAYNDANAANVIATDWHIAGVGDFNGDGRDDILWRRDNGQMTNWLGEADGGFAYNDANAANVIATDWRIAGVGDFNGDGRDDILWRRDNGQMTNWLGEADGGFAYNDANAANVIATDWHVQPSEILWM</sequence>
<evidence type="ECO:0000256" key="3">
    <source>
        <dbReference type="ARBA" id="ARBA00022729"/>
    </source>
</evidence>
<comment type="subcellular location">
    <subcellularLocation>
        <location evidence="1">Secreted</location>
    </subcellularLocation>
</comment>
<evidence type="ECO:0000313" key="4">
    <source>
        <dbReference type="EMBL" id="MCL6697666.1"/>
    </source>
</evidence>
<dbReference type="Proteomes" id="UP001203410">
    <property type="component" value="Unassembled WGS sequence"/>
</dbReference>
<evidence type="ECO:0000313" key="5">
    <source>
        <dbReference type="Proteomes" id="UP001203410"/>
    </source>
</evidence>
<dbReference type="SUPFAM" id="SSF51120">
    <property type="entry name" value="beta-Roll"/>
    <property type="match status" value="2"/>
</dbReference>
<dbReference type="Gene3D" id="2.40.128.340">
    <property type="match status" value="2"/>
</dbReference>
<organism evidence="4 5">
    <name type="scientific">Sphingomonas caseinilyticus</name>
    <dbReference type="NCBI Taxonomy" id="2908205"/>
    <lineage>
        <taxon>Bacteria</taxon>
        <taxon>Pseudomonadati</taxon>
        <taxon>Pseudomonadota</taxon>
        <taxon>Alphaproteobacteria</taxon>
        <taxon>Sphingomonadales</taxon>
        <taxon>Sphingomonadaceae</taxon>
        <taxon>Sphingomonas</taxon>
    </lineage>
</organism>
<dbReference type="InterPro" id="IPR013517">
    <property type="entry name" value="FG-GAP"/>
</dbReference>
<dbReference type="Gene3D" id="2.150.10.10">
    <property type="entry name" value="Serralysin-like metalloprotease, C-terminal"/>
    <property type="match status" value="2"/>
</dbReference>
<dbReference type="InterPro" id="IPR011049">
    <property type="entry name" value="Serralysin-like_metalloprot_C"/>
</dbReference>
<keyword evidence="2" id="KW-0964">Secreted</keyword>
<keyword evidence="5" id="KW-1185">Reference proteome</keyword>
<dbReference type="InterPro" id="IPR001343">
    <property type="entry name" value="Hemolysn_Ca-bd"/>
</dbReference>